<dbReference type="EMBL" id="MTYJ01000002">
    <property type="protein sequence ID" value="OQV25597.1"/>
    <property type="molecule type" value="Genomic_DNA"/>
</dbReference>
<dbReference type="Proteomes" id="UP000192578">
    <property type="component" value="Unassembled WGS sequence"/>
</dbReference>
<feature type="signal peptide" evidence="1">
    <location>
        <begin position="1"/>
        <end position="17"/>
    </location>
</feature>
<protein>
    <recommendedName>
        <fullName evidence="2">Apextrin C-terminal domain-containing protein</fullName>
    </recommendedName>
</protein>
<dbReference type="InterPro" id="IPR031569">
    <property type="entry name" value="ApeC"/>
</dbReference>
<comment type="caution">
    <text evidence="3">The sequence shown here is derived from an EMBL/GenBank/DDBJ whole genome shotgun (WGS) entry which is preliminary data.</text>
</comment>
<evidence type="ECO:0000313" key="3">
    <source>
        <dbReference type="EMBL" id="OQV25597.1"/>
    </source>
</evidence>
<keyword evidence="4" id="KW-1185">Reference proteome</keyword>
<organism evidence="3 4">
    <name type="scientific">Hypsibius exemplaris</name>
    <name type="common">Freshwater tardigrade</name>
    <dbReference type="NCBI Taxonomy" id="2072580"/>
    <lineage>
        <taxon>Eukaryota</taxon>
        <taxon>Metazoa</taxon>
        <taxon>Ecdysozoa</taxon>
        <taxon>Tardigrada</taxon>
        <taxon>Eutardigrada</taxon>
        <taxon>Parachela</taxon>
        <taxon>Hypsibioidea</taxon>
        <taxon>Hypsibiidae</taxon>
        <taxon>Hypsibius</taxon>
    </lineage>
</organism>
<dbReference type="OrthoDB" id="5954510at2759"/>
<dbReference type="Pfam" id="PF16977">
    <property type="entry name" value="ApeC"/>
    <property type="match status" value="2"/>
</dbReference>
<feature type="domain" description="Apextrin C-terminal" evidence="2">
    <location>
        <begin position="268"/>
        <end position="452"/>
    </location>
</feature>
<proteinExistence type="predicted"/>
<feature type="domain" description="Apextrin C-terminal" evidence="2">
    <location>
        <begin position="21"/>
        <end position="218"/>
    </location>
</feature>
<reference evidence="4" key="1">
    <citation type="submission" date="2017-01" db="EMBL/GenBank/DDBJ databases">
        <title>Comparative genomics of anhydrobiosis in the tardigrade Hypsibius dujardini.</title>
        <authorList>
            <person name="Yoshida Y."/>
            <person name="Koutsovoulos G."/>
            <person name="Laetsch D."/>
            <person name="Stevens L."/>
            <person name="Kumar S."/>
            <person name="Horikawa D."/>
            <person name="Ishino K."/>
            <person name="Komine S."/>
            <person name="Tomita M."/>
            <person name="Blaxter M."/>
            <person name="Arakawa K."/>
        </authorList>
    </citation>
    <scope>NUCLEOTIDE SEQUENCE [LARGE SCALE GENOMIC DNA]</scope>
    <source>
        <strain evidence="4">Z151</strain>
    </source>
</reference>
<dbReference type="PANTHER" id="PTHR19324">
    <property type="entry name" value="PERFORIN-LIKE PROTEIN 1"/>
    <property type="match status" value="1"/>
</dbReference>
<evidence type="ECO:0000313" key="4">
    <source>
        <dbReference type="Proteomes" id="UP000192578"/>
    </source>
</evidence>
<accession>A0A1W0XDP1</accession>
<dbReference type="AlphaFoldDB" id="A0A1W0XDP1"/>
<evidence type="ECO:0000256" key="1">
    <source>
        <dbReference type="SAM" id="SignalP"/>
    </source>
</evidence>
<keyword evidence="1" id="KW-0732">Signal</keyword>
<sequence length="493" mass="54150">MLGQLSLLLGVCAYSAASSCWPKENFALIQPQTGCPDGNWLTGSITNTLHKNSSFPEDLVNGTVEGQHVTTRFCAHSKDQKCSGTPGSANFPKGTYCLWEYEPKLRTRQRTEEICPVGFQWSWMNIDDINLHNVNSHEGAIPLAEYFSHSTVPYFCCRDDGEAKDAIELPTDNDFILMPTMAKKACQEVKGMTVKKTSIYYSTADEEATVHGAPTVPDSTPPEYSYDQVVANWGRGMHFAICYYSKAPHVAKSKNAVASSAAAAPVCWPKDDFVLLQAKAGCPKDGSFTPGAVKHIFGTKTTIPAVSGTTSENGLTTIKYCKHEAAKQPKSCNPLNTGSFGAGSYCFFLGSISDTGIFDKSCPAGFNYNWVVLDNTVVANATSETGGVPEGEYYHASIVYYTCCRNDGDVNVPINLPKKDNFILMPTMEEQKCQTVNGMKVEYLNMMLDTGDMNFIPMLNNATWMANDYHVYNPAKGHWGPQMDFKICHYTAK</sequence>
<name>A0A1W0XDP1_HYPEX</name>
<gene>
    <name evidence="3" type="ORF">BV898_00533</name>
</gene>
<feature type="chain" id="PRO_5012551593" description="Apextrin C-terminal domain-containing protein" evidence="1">
    <location>
        <begin position="18"/>
        <end position="493"/>
    </location>
</feature>
<dbReference type="PANTHER" id="PTHR19324:SF33">
    <property type="entry name" value="MUCIN-5AC"/>
    <property type="match status" value="1"/>
</dbReference>
<evidence type="ECO:0000259" key="2">
    <source>
        <dbReference type="Pfam" id="PF16977"/>
    </source>
</evidence>